<proteinExistence type="predicted"/>
<feature type="transmembrane region" description="Helical" evidence="1">
    <location>
        <begin position="74"/>
        <end position="94"/>
    </location>
</feature>
<evidence type="ECO:0000256" key="1">
    <source>
        <dbReference type="SAM" id="Phobius"/>
    </source>
</evidence>
<gene>
    <name evidence="2" type="primary">pgaD</name>
    <name evidence="2" type="ORF">HLH29_15735</name>
</gene>
<dbReference type="Pfam" id="PF13994">
    <property type="entry name" value="PgaD"/>
    <property type="match status" value="1"/>
</dbReference>
<dbReference type="Proteomes" id="UP000525623">
    <property type="component" value="Unassembled WGS sequence"/>
</dbReference>
<dbReference type="EMBL" id="JABEQL010000027">
    <property type="protein sequence ID" value="MBB2180589.1"/>
    <property type="molecule type" value="Genomic_DNA"/>
</dbReference>
<reference evidence="2 3" key="1">
    <citation type="submission" date="2020-04" db="EMBL/GenBank/DDBJ databases">
        <title>Description of novel Gluconacetobacter.</title>
        <authorList>
            <person name="Sombolestani A."/>
        </authorList>
    </citation>
    <scope>NUCLEOTIDE SEQUENCE [LARGE SCALE GENOMIC DNA]</scope>
    <source>
        <strain evidence="2 3">LMG 27725</strain>
    </source>
</reference>
<sequence length="167" mass="18581">MMIVSTGNMEENSIMNDKIIKTQRTRFYIVVDIVITIFAWGGFVFLLVSGFLLNFFNVDHTPVKASVSETIGSLLLYGAVMIVLAAILIGWALYNKKRFSVERRKRREDIGHQAVADSFDIDQSVLGALQANKISRVHHDHGAKITRVDNLHQSAVVPPAPTTETPS</sequence>
<accession>A0A7W4JGD2</accession>
<evidence type="ECO:0000313" key="3">
    <source>
        <dbReference type="Proteomes" id="UP000525623"/>
    </source>
</evidence>
<keyword evidence="1" id="KW-0472">Membrane</keyword>
<keyword evidence="1" id="KW-1133">Transmembrane helix</keyword>
<dbReference type="InterPro" id="IPR023829">
    <property type="entry name" value="PGA_PgaD"/>
</dbReference>
<dbReference type="RefSeq" id="WP_182968323.1">
    <property type="nucleotide sequence ID" value="NZ_BAABGC010000064.1"/>
</dbReference>
<organism evidence="2 3">
    <name type="scientific">Gluconacetobacter tumulicola</name>
    <dbReference type="NCBI Taxonomy" id="1017177"/>
    <lineage>
        <taxon>Bacteria</taxon>
        <taxon>Pseudomonadati</taxon>
        <taxon>Pseudomonadota</taxon>
        <taxon>Alphaproteobacteria</taxon>
        <taxon>Acetobacterales</taxon>
        <taxon>Acetobacteraceae</taxon>
        <taxon>Gluconacetobacter</taxon>
    </lineage>
</organism>
<feature type="transmembrane region" description="Helical" evidence="1">
    <location>
        <begin position="27"/>
        <end position="54"/>
    </location>
</feature>
<dbReference type="AlphaFoldDB" id="A0A7W4JGD2"/>
<keyword evidence="1" id="KW-0812">Transmembrane</keyword>
<dbReference type="GO" id="GO:0043709">
    <property type="term" value="P:cell adhesion involved in single-species biofilm formation"/>
    <property type="evidence" value="ECO:0007669"/>
    <property type="project" value="InterPro"/>
</dbReference>
<keyword evidence="3" id="KW-1185">Reference proteome</keyword>
<dbReference type="NCBIfam" id="TIGR03940">
    <property type="entry name" value="PGA_PgaD"/>
    <property type="match status" value="1"/>
</dbReference>
<name>A0A7W4JGD2_9PROT</name>
<evidence type="ECO:0000313" key="2">
    <source>
        <dbReference type="EMBL" id="MBB2180589.1"/>
    </source>
</evidence>
<protein>
    <submittedName>
        <fullName evidence="2">Poly-beta-1,6-N-acetyl-D-glucosamine biosynthesis protein PgaD</fullName>
    </submittedName>
</protein>
<comment type="caution">
    <text evidence="2">The sequence shown here is derived from an EMBL/GenBank/DDBJ whole genome shotgun (WGS) entry which is preliminary data.</text>
</comment>